<dbReference type="InterPro" id="IPR038765">
    <property type="entry name" value="Papain-like_cys_pep_sf"/>
</dbReference>
<dbReference type="Proteomes" id="UP000076842">
    <property type="component" value="Unassembled WGS sequence"/>
</dbReference>
<dbReference type="AlphaFoldDB" id="A0A165C292"/>
<accession>A0A165C292</accession>
<feature type="non-terminal residue" evidence="2">
    <location>
        <position position="317"/>
    </location>
</feature>
<dbReference type="Gene3D" id="3.40.395.10">
    <property type="entry name" value="Adenoviral Proteinase, Chain A"/>
    <property type="match status" value="1"/>
</dbReference>
<dbReference type="SUPFAM" id="SSF54001">
    <property type="entry name" value="Cysteine proteinases"/>
    <property type="match status" value="1"/>
</dbReference>
<evidence type="ECO:0000256" key="1">
    <source>
        <dbReference type="SAM" id="MobiDB-lite"/>
    </source>
</evidence>
<reference evidence="2 3" key="1">
    <citation type="journal article" date="2016" name="Mol. Biol. Evol.">
        <title>Comparative Genomics of Early-Diverging Mushroom-Forming Fungi Provides Insights into the Origins of Lignocellulose Decay Capabilities.</title>
        <authorList>
            <person name="Nagy L.G."/>
            <person name="Riley R."/>
            <person name="Tritt A."/>
            <person name="Adam C."/>
            <person name="Daum C."/>
            <person name="Floudas D."/>
            <person name="Sun H."/>
            <person name="Yadav J.S."/>
            <person name="Pangilinan J."/>
            <person name="Larsson K.H."/>
            <person name="Matsuura K."/>
            <person name="Barry K."/>
            <person name="Labutti K."/>
            <person name="Kuo R."/>
            <person name="Ohm R.A."/>
            <person name="Bhattacharya S.S."/>
            <person name="Shirouzu T."/>
            <person name="Yoshinaga Y."/>
            <person name="Martin F.M."/>
            <person name="Grigoriev I.V."/>
            <person name="Hibbett D.S."/>
        </authorList>
    </citation>
    <scope>NUCLEOTIDE SEQUENCE [LARGE SCALE GENOMIC DNA]</scope>
    <source>
        <strain evidence="2 3">HHB12733</strain>
    </source>
</reference>
<organism evidence="2 3">
    <name type="scientific">Calocera cornea HHB12733</name>
    <dbReference type="NCBI Taxonomy" id="1353952"/>
    <lineage>
        <taxon>Eukaryota</taxon>
        <taxon>Fungi</taxon>
        <taxon>Dikarya</taxon>
        <taxon>Basidiomycota</taxon>
        <taxon>Agaricomycotina</taxon>
        <taxon>Dacrymycetes</taxon>
        <taxon>Dacrymycetales</taxon>
        <taxon>Dacrymycetaceae</taxon>
        <taxon>Calocera</taxon>
    </lineage>
</organism>
<protein>
    <recommendedName>
        <fullName evidence="4">Ubiquitin-like protease family profile domain-containing protein</fullName>
    </recommendedName>
</protein>
<evidence type="ECO:0008006" key="4">
    <source>
        <dbReference type="Google" id="ProtNLM"/>
    </source>
</evidence>
<dbReference type="InParanoid" id="A0A165C292"/>
<feature type="compositionally biased region" description="Polar residues" evidence="1">
    <location>
        <begin position="281"/>
        <end position="301"/>
    </location>
</feature>
<feature type="region of interest" description="Disordered" evidence="1">
    <location>
        <begin position="281"/>
        <end position="317"/>
    </location>
</feature>
<gene>
    <name evidence="2" type="ORF">CALCODRAFT_513471</name>
</gene>
<evidence type="ECO:0000313" key="3">
    <source>
        <dbReference type="Proteomes" id="UP000076842"/>
    </source>
</evidence>
<evidence type="ECO:0000313" key="2">
    <source>
        <dbReference type="EMBL" id="KZT50139.1"/>
    </source>
</evidence>
<sequence>MTAPLRSPNGKRDDPVPAIQGRSHPPRRPRELSELTRDITTLFEFSRPGIRGSVIITKEDRDRCAEKRWLNDNLVHFLMWLFLGNVLYRKRADPNNPKNVVSRWEPDQFKTLGKEIVSRSNLFQVCNAALVFTIRPTPPSPHARRIPHAHPDADNRDEPYVLILDSLNHNYKSGWDTLYDLLDAVAKQHKTAILPKSKVRVVYVKCAEQPNFSDCGFFPSRWYGTLATNLQELDTMVTTLQPDDQKWAELFDAKDMQDERKKLREEIDSYAARAAKGQPVNLTDSTLSLTTEGKSTPSARTPHQPLRGTHSLGHEAI</sequence>
<feature type="region of interest" description="Disordered" evidence="1">
    <location>
        <begin position="1"/>
        <end position="31"/>
    </location>
</feature>
<dbReference type="EMBL" id="KV424224">
    <property type="protein sequence ID" value="KZT50139.1"/>
    <property type="molecule type" value="Genomic_DNA"/>
</dbReference>
<name>A0A165C292_9BASI</name>
<proteinExistence type="predicted"/>
<keyword evidence="3" id="KW-1185">Reference proteome</keyword>